<comment type="caution">
    <text evidence="1">The sequence shown here is derived from an EMBL/GenBank/DDBJ whole genome shotgun (WGS) entry which is preliminary data.</text>
</comment>
<evidence type="ECO:0000313" key="1">
    <source>
        <dbReference type="EMBL" id="CAI9939664.1"/>
    </source>
</evidence>
<reference evidence="1" key="1">
    <citation type="submission" date="2023-06" db="EMBL/GenBank/DDBJ databases">
        <authorList>
            <person name="Kurt Z."/>
        </authorList>
    </citation>
    <scope>NUCLEOTIDE SEQUENCE</scope>
</reference>
<dbReference type="EMBL" id="CAXDID020000197">
    <property type="protein sequence ID" value="CAL6053530.1"/>
    <property type="molecule type" value="Genomic_DNA"/>
</dbReference>
<dbReference type="Proteomes" id="UP001642409">
    <property type="component" value="Unassembled WGS sequence"/>
</dbReference>
<name>A0AA86PRA9_9EUKA</name>
<evidence type="ECO:0000313" key="3">
    <source>
        <dbReference type="Proteomes" id="UP001642409"/>
    </source>
</evidence>
<dbReference type="EMBL" id="CATOUU010000667">
    <property type="protein sequence ID" value="CAI9939664.1"/>
    <property type="molecule type" value="Genomic_DNA"/>
</dbReference>
<gene>
    <name evidence="1" type="ORF">HINF_LOCUS27309</name>
    <name evidence="2" type="ORF">HINF_LOCUS45391</name>
</gene>
<proteinExistence type="predicted"/>
<evidence type="ECO:0000313" key="2">
    <source>
        <dbReference type="EMBL" id="CAL6053530.1"/>
    </source>
</evidence>
<sequence>MLQLVFKNDHVYGTLCFVSESRVINIADNQMISKIQVNGIERIFDRKESLIQFETLNGVVKYSSYQQQIDQRVLDLADNLYDITITAEDQSNIQLFFSYQTSFKSFSSRMLQIPYVEQVKKLEIMVMSDQQFYLFNNRAEQKYSHSDIQDICNHFNIQLERYLEVSHSQSAFNQLLDKLFISEQITHQNSNIIFLNDLINSLPEIENFQIQTNYIYNSSTMYVNQVFNPILLIPGIIAAEKTRKLVMHLKPKNHNLYRIAVQIFFYLHLVSNCNENQILYIKQLVTAFGTNFNYFSDEYLDISPFSNDIISNHNIICLLYALHSSSSPIFNVPNDEREDFDIQFMESILELPIDDKYQSKTQFQLRDLFKQLNIASFSNVFKYIPVPYPLTIELDEHNFLVKNRVISTAFLISKIFDVDQKFYFGTKNFEDQVFYEQLQLFQCLKDAGAVHITNKNDVIVQTEHESIIYCQHGAEQYLNQVQSSKDVQLFNKNSGCYSFYMYLNGVQLNFKRVVQIDYGMTQLVSFEEIKRIKEKYQVELCTASLKPIYLNLQNQPTPHSALSYLMYLNETEDKAELIQQSAQQLSLSFKQLLTNLFLSDLNQRNFDQFAKFLIETQGMFNKSPEGKKFTQIFSVIEDIKILLRGAVLNWEARDNAHVYCQYLCYIDDKTFFENIVEYIYKQDNYNKNNKMRLIIQNLMHGIVFLLNYQSKVDICLNLLNSQLNSKNAQLWLEALMFYQFENQTQIIKSIISRFSNEISNETLSQVILTQFRLFRVDYLQFLKIAPLHQLLIHLILDQHMRVNQTIIQQLKLNQLQFEETDRLPQILLKNIHKQLCLKGLICLMNLTQPTLSDQPVFEFYELLNSNFNINFLSWNLNLKFFLQIEKQCYQNQLYNVSDFQCINCYFGTCNCQQISQIINFFCSTKQIQSQKMYKGIQNSKYIYRGKIKGNQQDFSEIIQQINNNPQLIQVIQTLLHDQQTVANPMQQCVTQRNRTNFLVDFEQIRPICIKCGEYVLARRVVLKGKKK</sequence>
<reference evidence="2 3" key="2">
    <citation type="submission" date="2024-07" db="EMBL/GenBank/DDBJ databases">
        <authorList>
            <person name="Akdeniz Z."/>
        </authorList>
    </citation>
    <scope>NUCLEOTIDE SEQUENCE [LARGE SCALE GENOMIC DNA]</scope>
</reference>
<protein>
    <submittedName>
        <fullName evidence="1">Uncharacterized protein</fullName>
    </submittedName>
</protein>
<keyword evidence="3" id="KW-1185">Reference proteome</keyword>
<accession>A0AA86PRA9</accession>
<organism evidence="1">
    <name type="scientific">Hexamita inflata</name>
    <dbReference type="NCBI Taxonomy" id="28002"/>
    <lineage>
        <taxon>Eukaryota</taxon>
        <taxon>Metamonada</taxon>
        <taxon>Diplomonadida</taxon>
        <taxon>Hexamitidae</taxon>
        <taxon>Hexamitinae</taxon>
        <taxon>Hexamita</taxon>
    </lineage>
</organism>
<dbReference type="AlphaFoldDB" id="A0AA86PRA9"/>